<dbReference type="PANTHER" id="PTHR12189">
    <property type="entry name" value="MRNA GUANINE-7- METHYLTRANSFERASE"/>
    <property type="match status" value="1"/>
</dbReference>
<evidence type="ECO:0000259" key="9">
    <source>
        <dbReference type="Pfam" id="PF03291"/>
    </source>
</evidence>
<dbReference type="InterPro" id="IPR004971">
    <property type="entry name" value="mRNA_G-N7_MeTrfase_dom"/>
</dbReference>
<dbReference type="Proteomes" id="UP000694892">
    <property type="component" value="Chromosome 6S"/>
</dbReference>
<keyword evidence="6" id="KW-0506">mRNA capping</keyword>
<keyword evidence="2" id="KW-0489">Methyltransferase</keyword>
<organism evidence="10 11">
    <name type="scientific">Xenopus laevis</name>
    <name type="common">African clawed frog</name>
    <dbReference type="NCBI Taxonomy" id="8355"/>
    <lineage>
        <taxon>Eukaryota</taxon>
        <taxon>Metazoa</taxon>
        <taxon>Chordata</taxon>
        <taxon>Craniata</taxon>
        <taxon>Vertebrata</taxon>
        <taxon>Euteleostomi</taxon>
        <taxon>Amphibia</taxon>
        <taxon>Batrachia</taxon>
        <taxon>Anura</taxon>
        <taxon>Pipoidea</taxon>
        <taxon>Pipidae</taxon>
        <taxon>Xenopodinae</taxon>
        <taxon>Xenopus</taxon>
        <taxon>Xenopus</taxon>
    </lineage>
</organism>
<dbReference type="GO" id="GO:0004482">
    <property type="term" value="F:mRNA 5'-cap (guanine-N7-)-methyltransferase activity"/>
    <property type="evidence" value="ECO:0007669"/>
    <property type="project" value="UniProtKB-EC"/>
</dbReference>
<accession>A0A974CJU7</accession>
<evidence type="ECO:0000256" key="2">
    <source>
        <dbReference type="ARBA" id="ARBA00022603"/>
    </source>
</evidence>
<dbReference type="GO" id="GO:0005634">
    <property type="term" value="C:nucleus"/>
    <property type="evidence" value="ECO:0007669"/>
    <property type="project" value="TreeGrafter"/>
</dbReference>
<dbReference type="EMBL" id="CM004477">
    <property type="protein sequence ID" value="OCT74587.1"/>
    <property type="molecule type" value="Genomic_DNA"/>
</dbReference>
<keyword evidence="6" id="KW-0507">mRNA processing</keyword>
<evidence type="ECO:0000256" key="5">
    <source>
        <dbReference type="ARBA" id="ARBA00022884"/>
    </source>
</evidence>
<protein>
    <recommendedName>
        <fullName evidence="1">mRNA (guanine-N(7))-methyltransferase</fullName>
        <ecNumber evidence="1">2.1.1.56</ecNumber>
    </recommendedName>
</protein>
<keyword evidence="3" id="KW-0808">Transferase</keyword>
<evidence type="ECO:0000256" key="3">
    <source>
        <dbReference type="ARBA" id="ARBA00022679"/>
    </source>
</evidence>
<evidence type="ECO:0000256" key="8">
    <source>
        <dbReference type="SAM" id="MobiDB-lite"/>
    </source>
</evidence>
<dbReference type="AlphaFoldDB" id="A0A974CJU7"/>
<name>A0A974CJU7_XENLA</name>
<evidence type="ECO:0000256" key="6">
    <source>
        <dbReference type="ARBA" id="ARBA00023042"/>
    </source>
</evidence>
<dbReference type="PANTHER" id="PTHR12189:SF2">
    <property type="entry name" value="MRNA CAP GUANINE-N7 METHYLTRANSFERASE"/>
    <property type="match status" value="1"/>
</dbReference>
<proteinExistence type="predicted"/>
<keyword evidence="4" id="KW-0949">S-adenosyl-L-methionine</keyword>
<reference evidence="11" key="1">
    <citation type="journal article" date="2016" name="Nature">
        <title>Genome evolution in the allotetraploid frog Xenopus laevis.</title>
        <authorList>
            <person name="Session A.M."/>
            <person name="Uno Y."/>
            <person name="Kwon T."/>
            <person name="Chapman J.A."/>
            <person name="Toyoda A."/>
            <person name="Takahashi S."/>
            <person name="Fukui A."/>
            <person name="Hikosaka A."/>
            <person name="Suzuki A."/>
            <person name="Kondo M."/>
            <person name="van Heeringen S.J."/>
            <person name="Quigley I."/>
            <person name="Heinz S."/>
            <person name="Ogino H."/>
            <person name="Ochi H."/>
            <person name="Hellsten U."/>
            <person name="Lyons J.B."/>
            <person name="Simakov O."/>
            <person name="Putnam N."/>
            <person name="Stites J."/>
            <person name="Kuroki Y."/>
            <person name="Tanaka T."/>
            <person name="Michiue T."/>
            <person name="Watanabe M."/>
            <person name="Bogdanovic O."/>
            <person name="Lister R."/>
            <person name="Georgiou G."/>
            <person name="Paranjpe S.S."/>
            <person name="van Kruijsbergen I."/>
            <person name="Shu S."/>
            <person name="Carlson J."/>
            <person name="Kinoshita T."/>
            <person name="Ohta Y."/>
            <person name="Mawaribuchi S."/>
            <person name="Jenkins J."/>
            <person name="Grimwood J."/>
            <person name="Schmutz J."/>
            <person name="Mitros T."/>
            <person name="Mozaffari S.V."/>
            <person name="Suzuki Y."/>
            <person name="Haramoto Y."/>
            <person name="Yamamoto T.S."/>
            <person name="Takagi C."/>
            <person name="Heald R."/>
            <person name="Miller K."/>
            <person name="Haudenschild C."/>
            <person name="Kitzman J."/>
            <person name="Nakayama T."/>
            <person name="Izutsu Y."/>
            <person name="Robert J."/>
            <person name="Fortriede J."/>
            <person name="Burns K."/>
            <person name="Lotay V."/>
            <person name="Karimi K."/>
            <person name="Yasuoka Y."/>
            <person name="Dichmann D.S."/>
            <person name="Flajnik M.F."/>
            <person name="Houston D.W."/>
            <person name="Shendure J."/>
            <person name="DuPasquier L."/>
            <person name="Vize P.D."/>
            <person name="Zorn A.M."/>
            <person name="Ito M."/>
            <person name="Marcotte E.M."/>
            <person name="Wallingford J.B."/>
            <person name="Ito Y."/>
            <person name="Asashima M."/>
            <person name="Ueno N."/>
            <person name="Matsuda Y."/>
            <person name="Veenstra G.J."/>
            <person name="Fujiyama A."/>
            <person name="Harland R.M."/>
            <person name="Taira M."/>
            <person name="Rokhsar D.S."/>
        </authorList>
    </citation>
    <scope>NUCLEOTIDE SEQUENCE [LARGE SCALE GENOMIC DNA]</scope>
    <source>
        <strain evidence="11">J</strain>
    </source>
</reference>
<feature type="region of interest" description="Disordered" evidence="8">
    <location>
        <begin position="1"/>
        <end position="23"/>
    </location>
</feature>
<dbReference type="GO" id="GO:0003723">
    <property type="term" value="F:RNA binding"/>
    <property type="evidence" value="ECO:0007669"/>
    <property type="project" value="UniProtKB-KW"/>
</dbReference>
<evidence type="ECO:0000256" key="1">
    <source>
        <dbReference type="ARBA" id="ARBA00011926"/>
    </source>
</evidence>
<keyword evidence="5" id="KW-0694">RNA-binding</keyword>
<dbReference type="InterPro" id="IPR039753">
    <property type="entry name" value="RG7MT1"/>
</dbReference>
<evidence type="ECO:0000313" key="10">
    <source>
        <dbReference type="EMBL" id="OCT74587.1"/>
    </source>
</evidence>
<dbReference type="Pfam" id="PF03291">
    <property type="entry name" value="mRNA_G-N7_MeTrfase"/>
    <property type="match status" value="1"/>
</dbReference>
<evidence type="ECO:0000256" key="7">
    <source>
        <dbReference type="ARBA" id="ARBA00044712"/>
    </source>
</evidence>
<sequence length="145" mass="16570">MDNVLNPEEKVSQTNSESGVADGAFQHVKGEDSSLKLSARAKELDSLSGNTKSPLKRKAALLHRAFTFCISYWPLYVIMWRKGGISKIICTDIADLSVKQCEQRYKEMKRKSRNEWVFEAEFLTADSTKELLSEKYNDPEIKFDI</sequence>
<comment type="catalytic activity">
    <reaction evidence="7">
        <text>a 5'-end (5'-triphosphoguanosine)-ribonucleoside in mRNA + S-adenosyl-L-methionine = a 5'-end (N(7)-methyl 5'-triphosphoguanosine)-ribonucleoside in mRNA + S-adenosyl-L-homocysteine</text>
        <dbReference type="Rhea" id="RHEA:67008"/>
        <dbReference type="Rhea" id="RHEA-COMP:17166"/>
        <dbReference type="Rhea" id="RHEA-COMP:17167"/>
        <dbReference type="ChEBI" id="CHEBI:57856"/>
        <dbReference type="ChEBI" id="CHEBI:59789"/>
        <dbReference type="ChEBI" id="CHEBI:156461"/>
        <dbReference type="ChEBI" id="CHEBI:167617"/>
        <dbReference type="EC" id="2.1.1.56"/>
    </reaction>
</comment>
<gene>
    <name evidence="10" type="ORF">XELAEV_18033572mg</name>
</gene>
<dbReference type="EC" id="2.1.1.56" evidence="1"/>
<evidence type="ECO:0000313" key="11">
    <source>
        <dbReference type="Proteomes" id="UP000694892"/>
    </source>
</evidence>
<feature type="domain" description="MRNA cap 0 methyltransferase" evidence="9">
    <location>
        <begin position="78"/>
        <end position="145"/>
    </location>
</feature>
<dbReference type="InterPro" id="IPR029063">
    <property type="entry name" value="SAM-dependent_MTases_sf"/>
</dbReference>
<dbReference type="Gene3D" id="3.40.50.150">
    <property type="entry name" value="Vaccinia Virus protein VP39"/>
    <property type="match status" value="1"/>
</dbReference>
<evidence type="ECO:0000256" key="4">
    <source>
        <dbReference type="ARBA" id="ARBA00022691"/>
    </source>
</evidence>